<feature type="transmembrane region" description="Helical" evidence="1">
    <location>
        <begin position="45"/>
        <end position="63"/>
    </location>
</feature>
<dbReference type="KEGG" id="loa:LOAG_18736"/>
<sequence>MPIFNCNTCTGIPGKSMNSKILLGQAFSLLCSYSFIESKMKGQEYTIAMIVIVIMQFCCMSSADSLVHI</sequence>
<accession>A0A1S0UGB2</accession>
<dbReference type="GeneID" id="31252010"/>
<dbReference type="InParanoid" id="A0A1S0UGB2"/>
<keyword evidence="1" id="KW-1133">Transmembrane helix</keyword>
<name>A0A1S0UGB2_LOALO</name>
<proteinExistence type="predicted"/>
<keyword evidence="1" id="KW-0472">Membrane</keyword>
<evidence type="ECO:0000256" key="1">
    <source>
        <dbReference type="SAM" id="Phobius"/>
    </source>
</evidence>
<evidence type="ECO:0000313" key="2">
    <source>
        <dbReference type="EMBL" id="EJD73874.1"/>
    </source>
</evidence>
<reference evidence="2" key="1">
    <citation type="submission" date="2012-04" db="EMBL/GenBank/DDBJ databases">
        <title>The Genome Sequence of Loa loa.</title>
        <authorList>
            <consortium name="The Broad Institute Genome Sequencing Platform"/>
            <consortium name="Broad Institute Genome Sequencing Center for Infectious Disease"/>
            <person name="Nutman T.B."/>
            <person name="Fink D.L."/>
            <person name="Russ C."/>
            <person name="Young S."/>
            <person name="Zeng Q."/>
            <person name="Gargeya S."/>
            <person name="Alvarado L."/>
            <person name="Berlin A."/>
            <person name="Chapman S.B."/>
            <person name="Chen Z."/>
            <person name="Freedman E."/>
            <person name="Gellesch M."/>
            <person name="Goldberg J."/>
            <person name="Griggs A."/>
            <person name="Gujja S."/>
            <person name="Heilman E.R."/>
            <person name="Heiman D."/>
            <person name="Howarth C."/>
            <person name="Mehta T."/>
            <person name="Neiman D."/>
            <person name="Pearson M."/>
            <person name="Roberts A."/>
            <person name="Saif S."/>
            <person name="Shea T."/>
            <person name="Shenoy N."/>
            <person name="Sisk P."/>
            <person name="Stolte C."/>
            <person name="Sykes S."/>
            <person name="White J."/>
            <person name="Yandava C."/>
            <person name="Haas B."/>
            <person name="Henn M.R."/>
            <person name="Nusbaum C."/>
            <person name="Birren B."/>
        </authorList>
    </citation>
    <scope>NUCLEOTIDE SEQUENCE [LARGE SCALE GENOMIC DNA]</scope>
</reference>
<gene>
    <name evidence="2" type="ORF">LOAG_18736</name>
</gene>
<dbReference type="RefSeq" id="XP_020304820.1">
    <property type="nucleotide sequence ID" value="XM_020451399.1"/>
</dbReference>
<dbReference type="AlphaFoldDB" id="A0A1S0UGB2"/>
<organism evidence="2">
    <name type="scientific">Loa loa</name>
    <name type="common">Eye worm</name>
    <name type="synonym">Filaria loa</name>
    <dbReference type="NCBI Taxonomy" id="7209"/>
    <lineage>
        <taxon>Eukaryota</taxon>
        <taxon>Metazoa</taxon>
        <taxon>Ecdysozoa</taxon>
        <taxon>Nematoda</taxon>
        <taxon>Chromadorea</taxon>
        <taxon>Rhabditida</taxon>
        <taxon>Spirurina</taxon>
        <taxon>Spiruromorpha</taxon>
        <taxon>Filarioidea</taxon>
        <taxon>Onchocercidae</taxon>
        <taxon>Loa</taxon>
    </lineage>
</organism>
<dbReference type="CTD" id="31252010"/>
<keyword evidence="1" id="KW-0812">Transmembrane</keyword>
<protein>
    <submittedName>
        <fullName evidence="2">Uncharacterized protein</fullName>
    </submittedName>
</protein>
<dbReference type="EMBL" id="JH712541">
    <property type="protein sequence ID" value="EJD73874.1"/>
    <property type="molecule type" value="Genomic_DNA"/>
</dbReference>